<keyword evidence="2" id="KW-1185">Reference proteome</keyword>
<evidence type="ECO:0000313" key="1">
    <source>
        <dbReference type="EMBL" id="MBC9130706.1"/>
    </source>
</evidence>
<accession>A0ABR7QWW5</accession>
<evidence type="ECO:0000313" key="2">
    <source>
        <dbReference type="Proteomes" id="UP000651208"/>
    </source>
</evidence>
<reference evidence="1 2" key="1">
    <citation type="submission" date="2020-06" db="EMBL/GenBank/DDBJ databases">
        <title>Frischella cerana isolated from Apis cerana gut homogenate.</title>
        <authorList>
            <person name="Wolter L.A."/>
            <person name="Suenami S."/>
            <person name="Miyazaki R."/>
        </authorList>
    </citation>
    <scope>NUCLEOTIDE SEQUENCE [LARGE SCALE GENOMIC DNA]</scope>
    <source>
        <strain evidence="1 2">Ac13</strain>
    </source>
</reference>
<dbReference type="EMBL" id="JABURY010000011">
    <property type="protein sequence ID" value="MBC9130706.1"/>
    <property type="molecule type" value="Genomic_DNA"/>
</dbReference>
<comment type="caution">
    <text evidence="1">The sequence shown here is derived from an EMBL/GenBank/DDBJ whole genome shotgun (WGS) entry which is preliminary data.</text>
</comment>
<organism evidence="1 2">
    <name type="scientific">Frischella japonica</name>
    <dbReference type="NCBI Taxonomy" id="2741544"/>
    <lineage>
        <taxon>Bacteria</taxon>
        <taxon>Pseudomonadati</taxon>
        <taxon>Pseudomonadota</taxon>
        <taxon>Gammaproteobacteria</taxon>
        <taxon>Orbales</taxon>
        <taxon>Orbaceae</taxon>
        <taxon>Frischella</taxon>
    </lineage>
</organism>
<protein>
    <submittedName>
        <fullName evidence="1">Uncharacterized protein</fullName>
    </submittedName>
</protein>
<gene>
    <name evidence="1" type="ORF">FcAc13_05210</name>
</gene>
<proteinExistence type="predicted"/>
<dbReference type="Proteomes" id="UP000651208">
    <property type="component" value="Unassembled WGS sequence"/>
</dbReference>
<sequence>MPVEYKYIEDEPEIVVKPIKNVRFKVDFDITDVCARFGNWSRRRLYLNQNTPSYYQSQPKQSREVCSDNDAQLINTAFLEILRLNISNSKDIYEVLILFYFGEKQIITDYVATEGYVRNEWKKQVSGIHSVPAKQIAKGIRVDHIYIVKPLSLQDIARKLDTNWNAVDKLKKSGENFLTGYFSALKSISGIELDMLKDRFIYN</sequence>
<name>A0ABR7QWW5_9GAMM</name>
<dbReference type="RefSeq" id="WP_187755153.1">
    <property type="nucleotide sequence ID" value="NZ_JABURY010000011.1"/>
</dbReference>